<keyword evidence="3" id="KW-1185">Reference proteome</keyword>
<sequence length="216" mass="23611">MAGVGMLAGCNSLLTGSSGSFDDGTRAEEAPDTAVVNRIMEGLGGANPNNKPIEYAPRSPLAMPASETDLPPPEDPTVAEEKVANFPVDQEEKDAARRQAATLKEMERLKKDEAPLLTKEEIEAGRIAGAGEKGRPRNYLERLREKESLSPRLTRAEMDGQRVDVPDKELNLDPGEVPERRYLIEPPTDYRKPAPNAPVGPPENKSKVNKWLGDLF</sequence>
<proteinExistence type="predicted"/>
<dbReference type="Proteomes" id="UP000249299">
    <property type="component" value="Unassembled WGS sequence"/>
</dbReference>
<organism evidence="2 3">
    <name type="scientific">Rhodobium orientis</name>
    <dbReference type="NCBI Taxonomy" id="34017"/>
    <lineage>
        <taxon>Bacteria</taxon>
        <taxon>Pseudomonadati</taxon>
        <taxon>Pseudomonadota</taxon>
        <taxon>Alphaproteobacteria</taxon>
        <taxon>Hyphomicrobiales</taxon>
        <taxon>Rhodobiaceae</taxon>
        <taxon>Rhodobium</taxon>
    </lineage>
</organism>
<reference evidence="2 3" key="1">
    <citation type="submission" date="2017-07" db="EMBL/GenBank/DDBJ databases">
        <title>Draft Genome Sequences of Select Purple Nonsulfur Bacteria.</title>
        <authorList>
            <person name="Lasarre B."/>
            <person name="Mckinlay J.B."/>
        </authorList>
    </citation>
    <scope>NUCLEOTIDE SEQUENCE [LARGE SCALE GENOMIC DNA]</scope>
    <source>
        <strain evidence="2 3">DSM 11290</strain>
    </source>
</reference>
<dbReference type="EMBL" id="NPEV01000012">
    <property type="protein sequence ID" value="RAI28045.1"/>
    <property type="molecule type" value="Genomic_DNA"/>
</dbReference>
<feature type="region of interest" description="Disordered" evidence="1">
    <location>
        <begin position="150"/>
        <end position="216"/>
    </location>
</feature>
<evidence type="ECO:0000313" key="3">
    <source>
        <dbReference type="Proteomes" id="UP000249299"/>
    </source>
</evidence>
<protein>
    <recommendedName>
        <fullName evidence="4">DUF3035 domain-containing protein</fullName>
    </recommendedName>
</protein>
<accession>A0A327JQV1</accession>
<feature type="compositionally biased region" description="Basic and acidic residues" evidence="1">
    <location>
        <begin position="150"/>
        <end position="192"/>
    </location>
</feature>
<evidence type="ECO:0000256" key="1">
    <source>
        <dbReference type="SAM" id="MobiDB-lite"/>
    </source>
</evidence>
<dbReference type="AlphaFoldDB" id="A0A327JQV1"/>
<name>A0A327JQV1_9HYPH</name>
<feature type="region of interest" description="Disordered" evidence="1">
    <location>
        <begin position="42"/>
        <end position="78"/>
    </location>
</feature>
<comment type="caution">
    <text evidence="2">The sequence shown here is derived from an EMBL/GenBank/DDBJ whole genome shotgun (WGS) entry which is preliminary data.</text>
</comment>
<evidence type="ECO:0000313" key="2">
    <source>
        <dbReference type="EMBL" id="RAI28045.1"/>
    </source>
</evidence>
<gene>
    <name evidence="2" type="ORF">CH339_08050</name>
</gene>
<evidence type="ECO:0008006" key="4">
    <source>
        <dbReference type="Google" id="ProtNLM"/>
    </source>
</evidence>